<evidence type="ECO:0000313" key="4">
    <source>
        <dbReference type="RefSeq" id="XP_022326480.1"/>
    </source>
</evidence>
<dbReference type="Proteomes" id="UP000694844">
    <property type="component" value="Chromosome 3"/>
</dbReference>
<gene>
    <name evidence="4" type="primary">LOC111126261</name>
</gene>
<dbReference type="Gene3D" id="3.40.50.720">
    <property type="entry name" value="NAD(P)-binding Rossmann-like Domain"/>
    <property type="match status" value="1"/>
</dbReference>
<dbReference type="InterPro" id="IPR020904">
    <property type="entry name" value="Sc_DH/Rdtase_CS"/>
</dbReference>
<dbReference type="SUPFAM" id="SSF51735">
    <property type="entry name" value="NAD(P)-binding Rossmann-fold domains"/>
    <property type="match status" value="1"/>
</dbReference>
<keyword evidence="3" id="KW-1185">Reference proteome</keyword>
<proteinExistence type="inferred from homology"/>
<dbReference type="PRINTS" id="PR00081">
    <property type="entry name" value="GDHRDH"/>
</dbReference>
<dbReference type="RefSeq" id="XP_022326480.1">
    <property type="nucleotide sequence ID" value="XM_022470772.1"/>
</dbReference>
<evidence type="ECO:0000256" key="1">
    <source>
        <dbReference type="ARBA" id="ARBA00023002"/>
    </source>
</evidence>
<dbReference type="GO" id="GO:0008202">
    <property type="term" value="P:steroid metabolic process"/>
    <property type="evidence" value="ECO:0007669"/>
    <property type="project" value="TreeGrafter"/>
</dbReference>
<dbReference type="InterPro" id="IPR036291">
    <property type="entry name" value="NAD(P)-bd_dom_sf"/>
</dbReference>
<sequence length="317" mass="35332">MEVFTFFASVAVLFAICKLIENYLRSLYIDSSRSRWVLVTGCDTGFGHRLTLDLDKRGARVFAGCLTAEGEKRLKEKCTENVVTFRLDVTREDSIQNAVNLVSSTLAENEVLWAVVNNAGVLHIAAPLEWQTKEHYDKTLSVNLYGAIMITKAFLPLLRKSRGRLVNMSSVASMVAFPGVVAYNISKSALEAYTDTFRREMYHVGVTAHLIQPSGFATRIFPENATLRLRQAFFELPENVKEFYGEKTIHSGAVAQVGSDGSFDPDLSKVTTAIQHALFARYPKYRYPVGRGSVALFWILTKLPEIVADRMFAAAAP</sequence>
<dbReference type="KEGG" id="cvn:111126261"/>
<dbReference type="PANTHER" id="PTHR43313">
    <property type="entry name" value="SHORT-CHAIN DEHYDROGENASE/REDUCTASE FAMILY 9C"/>
    <property type="match status" value="1"/>
</dbReference>
<evidence type="ECO:0000313" key="3">
    <source>
        <dbReference type="Proteomes" id="UP000694844"/>
    </source>
</evidence>
<dbReference type="PROSITE" id="PS00061">
    <property type="entry name" value="ADH_SHORT"/>
    <property type="match status" value="1"/>
</dbReference>
<dbReference type="PRINTS" id="PR00080">
    <property type="entry name" value="SDRFAMILY"/>
</dbReference>
<dbReference type="GeneID" id="111126261"/>
<name>A0A8B8DFK4_CRAVI</name>
<accession>A0A8B8DFK4</accession>
<keyword evidence="1" id="KW-0560">Oxidoreductase</keyword>
<comment type="similarity">
    <text evidence="2">Belongs to the short-chain dehydrogenases/reductases (SDR) family.</text>
</comment>
<reference evidence="4" key="1">
    <citation type="submission" date="2025-08" db="UniProtKB">
        <authorList>
            <consortium name="RefSeq"/>
        </authorList>
    </citation>
    <scope>IDENTIFICATION</scope>
    <source>
        <tissue evidence="4">Whole sample</tissue>
    </source>
</reference>
<evidence type="ECO:0000256" key="2">
    <source>
        <dbReference type="RuleBase" id="RU000363"/>
    </source>
</evidence>
<protein>
    <submittedName>
        <fullName evidence="4">Dehydrogenase/reductase SDR family member 9-like</fullName>
    </submittedName>
</protein>
<dbReference type="AlphaFoldDB" id="A0A8B8DFK4"/>
<dbReference type="InterPro" id="IPR002347">
    <property type="entry name" value="SDR_fam"/>
</dbReference>
<dbReference type="OrthoDB" id="5296at2759"/>
<dbReference type="Pfam" id="PF00106">
    <property type="entry name" value="adh_short"/>
    <property type="match status" value="1"/>
</dbReference>
<dbReference type="GO" id="GO:0016491">
    <property type="term" value="F:oxidoreductase activity"/>
    <property type="evidence" value="ECO:0007669"/>
    <property type="project" value="UniProtKB-KW"/>
</dbReference>
<dbReference type="PANTHER" id="PTHR43313:SF50">
    <property type="entry name" value="GH26015P"/>
    <property type="match status" value="1"/>
</dbReference>
<organism evidence="3 4">
    <name type="scientific">Crassostrea virginica</name>
    <name type="common">Eastern oyster</name>
    <dbReference type="NCBI Taxonomy" id="6565"/>
    <lineage>
        <taxon>Eukaryota</taxon>
        <taxon>Metazoa</taxon>
        <taxon>Spiralia</taxon>
        <taxon>Lophotrochozoa</taxon>
        <taxon>Mollusca</taxon>
        <taxon>Bivalvia</taxon>
        <taxon>Autobranchia</taxon>
        <taxon>Pteriomorphia</taxon>
        <taxon>Ostreida</taxon>
        <taxon>Ostreoidea</taxon>
        <taxon>Ostreidae</taxon>
        <taxon>Crassostrea</taxon>
    </lineage>
</organism>